<dbReference type="InterPro" id="IPR029061">
    <property type="entry name" value="THDP-binding"/>
</dbReference>
<keyword evidence="3" id="KW-0786">Thiamine pyrophosphate</keyword>
<sequence length="329" mass="35109">MSSVKYWQAVNSALHEELERDESVHLFGEDVGAPGGPFAATRGLRDRFGEWRVRDTPISEATFTGMAVGAAMAGLRPVAEIMYFDFITLAMDQLVNQAAKMSYMSDGAFAVPLTIRTLCGGHRGSGPQHSQGLEGWLASVPGLKVVWGGTPADAKGLLKAAIRDDDPVIVIESLSLWTRRGEVPDDPDHVVPIGAGLIRRPGDDVTLVCWGDTVPCALEAADALAARGVDAEVLDLRTLSPLDEALILRSLGRTGRLVVVQDAQGPCSVGSEVVRLAATDGFASLRAPARQVCPPFAPVPFAPDLEHAYYPRADDVVLAASDTMERTRV</sequence>
<keyword evidence="2" id="KW-0560">Oxidoreductase</keyword>
<dbReference type="SUPFAM" id="SSF52922">
    <property type="entry name" value="TK C-terminal domain-like"/>
    <property type="match status" value="1"/>
</dbReference>
<dbReference type="GO" id="GO:0000287">
    <property type="term" value="F:magnesium ion binding"/>
    <property type="evidence" value="ECO:0007669"/>
    <property type="project" value="UniProtKB-ARBA"/>
</dbReference>
<dbReference type="InterPro" id="IPR009014">
    <property type="entry name" value="Transketo_C/PFOR_II"/>
</dbReference>
<dbReference type="Pfam" id="PF02779">
    <property type="entry name" value="Transket_pyr"/>
    <property type="match status" value="1"/>
</dbReference>
<dbReference type="InterPro" id="IPR005475">
    <property type="entry name" value="Transketolase-like_Pyr-bd"/>
</dbReference>
<gene>
    <name evidence="5" type="ORF">D0T12_08430</name>
</gene>
<evidence type="ECO:0000313" key="6">
    <source>
        <dbReference type="Proteomes" id="UP000262882"/>
    </source>
</evidence>
<dbReference type="PANTHER" id="PTHR43257">
    <property type="entry name" value="PYRUVATE DEHYDROGENASE E1 COMPONENT BETA SUBUNIT"/>
    <property type="match status" value="1"/>
</dbReference>
<dbReference type="CDD" id="cd07036">
    <property type="entry name" value="TPP_PYR_E1-PDHc-beta_like"/>
    <property type="match status" value="1"/>
</dbReference>
<dbReference type="GO" id="GO:0016491">
    <property type="term" value="F:oxidoreductase activity"/>
    <property type="evidence" value="ECO:0007669"/>
    <property type="project" value="UniProtKB-KW"/>
</dbReference>
<comment type="caution">
    <text evidence="5">The sequence shown here is derived from an EMBL/GenBank/DDBJ whole genome shotgun (WGS) entry which is preliminary data.</text>
</comment>
<dbReference type="SUPFAM" id="SSF52518">
    <property type="entry name" value="Thiamin diphosphate-binding fold (THDP-binding)"/>
    <property type="match status" value="1"/>
</dbReference>
<dbReference type="Gene3D" id="3.40.50.970">
    <property type="match status" value="1"/>
</dbReference>
<dbReference type="InterPro" id="IPR033248">
    <property type="entry name" value="Transketolase_C"/>
</dbReference>
<dbReference type="PANTHER" id="PTHR43257:SF2">
    <property type="entry name" value="PYRUVATE DEHYDROGENASE E1 COMPONENT SUBUNIT BETA"/>
    <property type="match status" value="1"/>
</dbReference>
<keyword evidence="6" id="KW-1185">Reference proteome</keyword>
<comment type="cofactor">
    <cofactor evidence="1">
        <name>thiamine diphosphate</name>
        <dbReference type="ChEBI" id="CHEBI:58937"/>
    </cofactor>
</comment>
<proteinExistence type="predicted"/>
<evidence type="ECO:0000259" key="4">
    <source>
        <dbReference type="SMART" id="SM00861"/>
    </source>
</evidence>
<reference evidence="5 6" key="1">
    <citation type="submission" date="2018-08" db="EMBL/GenBank/DDBJ databases">
        <title>Actinomadura spongicola sp. nov., isolated from marine sponge Leucetta chagosensis.</title>
        <authorList>
            <person name="Li L."/>
            <person name="Lin H.W."/>
        </authorList>
    </citation>
    <scope>NUCLEOTIDE SEQUENCE [LARGE SCALE GENOMIC DNA]</scope>
    <source>
        <strain evidence="5 6">LHW52907</strain>
    </source>
</reference>
<feature type="domain" description="Transketolase-like pyrimidine-binding" evidence="4">
    <location>
        <begin position="4"/>
        <end position="178"/>
    </location>
</feature>
<dbReference type="AlphaFoldDB" id="A0A372GMH0"/>
<dbReference type="Gene3D" id="3.40.50.920">
    <property type="match status" value="1"/>
</dbReference>
<dbReference type="SMART" id="SM00861">
    <property type="entry name" value="Transket_pyr"/>
    <property type="match status" value="1"/>
</dbReference>
<evidence type="ECO:0000256" key="2">
    <source>
        <dbReference type="ARBA" id="ARBA00023002"/>
    </source>
</evidence>
<evidence type="ECO:0000313" key="5">
    <source>
        <dbReference type="EMBL" id="RFS86578.1"/>
    </source>
</evidence>
<evidence type="ECO:0000256" key="3">
    <source>
        <dbReference type="ARBA" id="ARBA00023052"/>
    </source>
</evidence>
<dbReference type="OrthoDB" id="3457658at2"/>
<dbReference type="Proteomes" id="UP000262882">
    <property type="component" value="Unassembled WGS sequence"/>
</dbReference>
<dbReference type="FunFam" id="3.40.50.970:FF:000001">
    <property type="entry name" value="Pyruvate dehydrogenase E1 beta subunit"/>
    <property type="match status" value="1"/>
</dbReference>
<organism evidence="5 6">
    <name type="scientific">Actinomadura spongiicola</name>
    <dbReference type="NCBI Taxonomy" id="2303421"/>
    <lineage>
        <taxon>Bacteria</taxon>
        <taxon>Bacillati</taxon>
        <taxon>Actinomycetota</taxon>
        <taxon>Actinomycetes</taxon>
        <taxon>Streptosporangiales</taxon>
        <taxon>Thermomonosporaceae</taxon>
        <taxon>Actinomadura</taxon>
    </lineage>
</organism>
<dbReference type="Pfam" id="PF02780">
    <property type="entry name" value="Transketolase_C"/>
    <property type="match status" value="1"/>
</dbReference>
<protein>
    <submittedName>
        <fullName evidence="5">Alpha-ketoacid dehydrogenase subunit beta</fullName>
    </submittedName>
</protein>
<evidence type="ECO:0000256" key="1">
    <source>
        <dbReference type="ARBA" id="ARBA00001964"/>
    </source>
</evidence>
<accession>A0A372GMH0</accession>
<dbReference type="RefSeq" id="WP_117398861.1">
    <property type="nucleotide sequence ID" value="NZ_QVNQ01000002.1"/>
</dbReference>
<dbReference type="EMBL" id="QVNQ01000002">
    <property type="protein sequence ID" value="RFS86578.1"/>
    <property type="molecule type" value="Genomic_DNA"/>
</dbReference>
<name>A0A372GMH0_9ACTN</name>